<comment type="caution">
    <text evidence="2">The sequence shown here is derived from an EMBL/GenBank/DDBJ whole genome shotgun (WGS) entry which is preliminary data.</text>
</comment>
<dbReference type="Pfam" id="PF07045">
    <property type="entry name" value="DUF1330"/>
    <property type="match status" value="1"/>
</dbReference>
<proteinExistence type="predicted"/>
<accession>A0A1E2UPJ7</accession>
<keyword evidence="3" id="KW-1185">Reference proteome</keyword>
<dbReference type="AlphaFoldDB" id="A0A1E2UPJ7"/>
<dbReference type="Gene3D" id="3.30.70.100">
    <property type="match status" value="1"/>
</dbReference>
<evidence type="ECO:0000259" key="1">
    <source>
        <dbReference type="Pfam" id="PF07045"/>
    </source>
</evidence>
<dbReference type="RefSeq" id="WP_069004332.1">
    <property type="nucleotide sequence ID" value="NZ_LVJW01000003.1"/>
</dbReference>
<dbReference type="PANTHER" id="PTHR41521">
    <property type="match status" value="1"/>
</dbReference>
<dbReference type="PANTHER" id="PTHR41521:SF4">
    <property type="entry name" value="BLR0684 PROTEIN"/>
    <property type="match status" value="1"/>
</dbReference>
<dbReference type="STRING" id="1818881.A3196_07435"/>
<feature type="domain" description="DUF1330" evidence="1">
    <location>
        <begin position="4"/>
        <end position="92"/>
    </location>
</feature>
<dbReference type="EMBL" id="LVJZ01000003">
    <property type="protein sequence ID" value="ODB96601.1"/>
    <property type="molecule type" value="Genomic_DNA"/>
</dbReference>
<sequence>MANAYLIGHITVKENDKWQEYRNKVPATLEPWQGSLVFRGRLSAVLSGSHQHSDTVVIEFPDMQALDDWYTSPQYQALIPLRQEAAEMDLLTYEA</sequence>
<gene>
    <name evidence="2" type="ORF">A3196_07435</name>
</gene>
<dbReference type="InterPro" id="IPR011008">
    <property type="entry name" value="Dimeric_a/b-barrel"/>
</dbReference>
<dbReference type="SUPFAM" id="SSF54909">
    <property type="entry name" value="Dimeric alpha+beta barrel"/>
    <property type="match status" value="1"/>
</dbReference>
<dbReference type="OrthoDB" id="9806380at2"/>
<evidence type="ECO:0000313" key="2">
    <source>
        <dbReference type="EMBL" id="ODB96601.1"/>
    </source>
</evidence>
<reference evidence="2 3" key="1">
    <citation type="submission" date="2016-03" db="EMBL/GenBank/DDBJ databases">
        <title>Chemosynthetic sulphur-oxidizing symbionts of marine invertebrate animals are capable of nitrogen fixation.</title>
        <authorList>
            <person name="Petersen J.M."/>
            <person name="Kemper A."/>
            <person name="Gruber-Vodicka H."/>
            <person name="Cardini U."/>
            <person name="Geest Mvander."/>
            <person name="Kleiner M."/>
            <person name="Bulgheresi S."/>
            <person name="Fussmann M."/>
            <person name="Herbold C."/>
            <person name="Seah B.K.B."/>
            <person name="Antony C.Paul."/>
            <person name="Liu D."/>
            <person name="Belitz A."/>
            <person name="Weber M."/>
        </authorList>
    </citation>
    <scope>NUCLEOTIDE SEQUENCE [LARGE SCALE GENOMIC DNA]</scope>
    <source>
        <strain evidence="2">G_D</strain>
    </source>
</reference>
<dbReference type="Proteomes" id="UP000094849">
    <property type="component" value="Unassembled WGS sequence"/>
</dbReference>
<organism evidence="2 3">
    <name type="scientific">Candidatus Thiodiazotropha endoloripes</name>
    <dbReference type="NCBI Taxonomy" id="1818881"/>
    <lineage>
        <taxon>Bacteria</taxon>
        <taxon>Pseudomonadati</taxon>
        <taxon>Pseudomonadota</taxon>
        <taxon>Gammaproteobacteria</taxon>
        <taxon>Chromatiales</taxon>
        <taxon>Sedimenticolaceae</taxon>
        <taxon>Candidatus Thiodiazotropha</taxon>
    </lineage>
</organism>
<dbReference type="InterPro" id="IPR010753">
    <property type="entry name" value="DUF1330"/>
</dbReference>
<protein>
    <recommendedName>
        <fullName evidence="1">DUF1330 domain-containing protein</fullName>
    </recommendedName>
</protein>
<evidence type="ECO:0000313" key="3">
    <source>
        <dbReference type="Proteomes" id="UP000094849"/>
    </source>
</evidence>
<name>A0A1E2UPJ7_9GAMM</name>